<dbReference type="AlphaFoldDB" id="H4GJL4"/>
<keyword evidence="2" id="KW-0676">Redox-active center</keyword>
<dbReference type="STRING" id="1144300.PS3_3771"/>
<dbReference type="EMBL" id="AICN01000042">
    <property type="protein sequence ID" value="EHS86524.1"/>
    <property type="molecule type" value="Genomic_DNA"/>
</dbReference>
<evidence type="ECO:0000313" key="5">
    <source>
        <dbReference type="Proteomes" id="UP000004567"/>
    </source>
</evidence>
<comment type="caution">
    <text evidence="4">The sequence shown here is derived from an EMBL/GenBank/DDBJ whole genome shotgun (WGS) entry which is preliminary data.</text>
</comment>
<dbReference type="PANTHER" id="PTHR30041:SF8">
    <property type="entry name" value="PROTEIN YFFB"/>
    <property type="match status" value="1"/>
</dbReference>
<comment type="similarity">
    <text evidence="3">Belongs to the ArsC family.</text>
</comment>
<dbReference type="NCBIfam" id="TIGR01617">
    <property type="entry name" value="arsC_related"/>
    <property type="match status" value="1"/>
</dbReference>
<evidence type="ECO:0000313" key="4">
    <source>
        <dbReference type="EMBL" id="EHS86524.1"/>
    </source>
</evidence>
<dbReference type="InterPro" id="IPR036249">
    <property type="entry name" value="Thioredoxin-like_sf"/>
</dbReference>
<dbReference type="SUPFAM" id="SSF52833">
    <property type="entry name" value="Thioredoxin-like"/>
    <property type="match status" value="1"/>
</dbReference>
<dbReference type="PANTHER" id="PTHR30041">
    <property type="entry name" value="ARSENATE REDUCTASE"/>
    <property type="match status" value="1"/>
</dbReference>
<name>H4GJL4_9LACO</name>
<accession>H4GJL4</accession>
<dbReference type="PROSITE" id="PS51353">
    <property type="entry name" value="ARSC"/>
    <property type="match status" value="1"/>
</dbReference>
<dbReference type="PATRIC" id="fig|1144300.3.peg.992"/>
<dbReference type="Gene3D" id="3.40.30.10">
    <property type="entry name" value="Glutaredoxin"/>
    <property type="match status" value="1"/>
</dbReference>
<gene>
    <name evidence="4" type="ORF">PS3_3771</name>
</gene>
<dbReference type="Pfam" id="PF03960">
    <property type="entry name" value="ArsC"/>
    <property type="match status" value="1"/>
</dbReference>
<dbReference type="InterPro" id="IPR006660">
    <property type="entry name" value="Arsenate_reductase-like"/>
</dbReference>
<protein>
    <submittedName>
        <fullName evidence="4">Arsenate reductase</fullName>
    </submittedName>
</protein>
<evidence type="ECO:0000256" key="3">
    <source>
        <dbReference type="PROSITE-ProRule" id="PRU01282"/>
    </source>
</evidence>
<dbReference type="InterPro" id="IPR006504">
    <property type="entry name" value="Tscrpt_reg_Spx/MgsR"/>
</dbReference>
<dbReference type="OrthoDB" id="9794155at2"/>
<dbReference type="Proteomes" id="UP000004567">
    <property type="component" value="Unassembled WGS sequence"/>
</dbReference>
<reference evidence="4 5" key="1">
    <citation type="journal article" date="2013" name="Genome Announc.">
        <title>Genome Sequence of Lactobacillus gastricus PS3, a Strain Isolated from Human Milk.</title>
        <authorList>
            <person name="Martin V."/>
            <person name="Cardenas N."/>
            <person name="Jimenez E."/>
            <person name="Maldonado A."/>
            <person name="Rodriguez J.M."/>
            <person name="Fernandez L."/>
        </authorList>
    </citation>
    <scope>NUCLEOTIDE SEQUENCE [LARGE SCALE GENOMIC DNA]</scope>
    <source>
        <strain evidence="4 5">PS3</strain>
    </source>
</reference>
<dbReference type="RefSeq" id="WP_007122247.1">
    <property type="nucleotide sequence ID" value="NZ_AICN01000042.1"/>
</dbReference>
<proteinExistence type="inferred from homology"/>
<evidence type="ECO:0000256" key="1">
    <source>
        <dbReference type="ARBA" id="ARBA00023157"/>
    </source>
</evidence>
<dbReference type="CDD" id="cd03036">
    <property type="entry name" value="ArsC_like"/>
    <property type="match status" value="1"/>
</dbReference>
<organism evidence="4 5">
    <name type="scientific">Limosilactobacillus gastricus PS3</name>
    <dbReference type="NCBI Taxonomy" id="1144300"/>
    <lineage>
        <taxon>Bacteria</taxon>
        <taxon>Bacillati</taxon>
        <taxon>Bacillota</taxon>
        <taxon>Bacilli</taxon>
        <taxon>Lactobacillales</taxon>
        <taxon>Lactobacillaceae</taxon>
        <taxon>Limosilactobacillus</taxon>
    </lineage>
</organism>
<sequence length="118" mass="13899">MTTFYCYSRCSTCKKAQKWLDEHQVAYDQQDLVEQPPTKEQFVDWLTNSGHPIKYFFNTSGQHYRQQNLKERVNDLTIDEAATLLSTDGKLIKRPLMVDGHQLTCGFKTDIYEETWLK</sequence>
<keyword evidence="1" id="KW-1015">Disulfide bond</keyword>
<evidence type="ECO:0000256" key="2">
    <source>
        <dbReference type="ARBA" id="ARBA00023284"/>
    </source>
</evidence>